<evidence type="ECO:0000313" key="2">
    <source>
        <dbReference type="EMBL" id="MFD2157697.1"/>
    </source>
</evidence>
<gene>
    <name evidence="2" type="ORF">ACFSW8_02165</name>
</gene>
<dbReference type="SUPFAM" id="SSF46894">
    <property type="entry name" value="C-terminal effector domain of the bipartite response regulators"/>
    <property type="match status" value="1"/>
</dbReference>
<accession>A0ABW4Z7A9</accession>
<dbReference type="SMART" id="SM00421">
    <property type="entry name" value="HTH_LUXR"/>
    <property type="match status" value="1"/>
</dbReference>
<evidence type="ECO:0000313" key="3">
    <source>
        <dbReference type="Proteomes" id="UP001597389"/>
    </source>
</evidence>
<name>A0ABW4Z7A9_9BACT</name>
<protein>
    <submittedName>
        <fullName evidence="2">Helix-turn-helix transcriptional regulator</fullName>
    </submittedName>
</protein>
<dbReference type="EMBL" id="JBHUJB010000011">
    <property type="protein sequence ID" value="MFD2157697.1"/>
    <property type="molecule type" value="Genomic_DNA"/>
</dbReference>
<feature type="domain" description="HTH luxR-type" evidence="1">
    <location>
        <begin position="190"/>
        <end position="247"/>
    </location>
</feature>
<dbReference type="InterPro" id="IPR036388">
    <property type="entry name" value="WH-like_DNA-bd_sf"/>
</dbReference>
<organism evidence="2 3">
    <name type="scientific">Rubritalea tangerina</name>
    <dbReference type="NCBI Taxonomy" id="430798"/>
    <lineage>
        <taxon>Bacteria</taxon>
        <taxon>Pseudomonadati</taxon>
        <taxon>Verrucomicrobiota</taxon>
        <taxon>Verrucomicrobiia</taxon>
        <taxon>Verrucomicrobiales</taxon>
        <taxon>Rubritaleaceae</taxon>
        <taxon>Rubritalea</taxon>
    </lineage>
</organism>
<sequence length="254" mass="28227">MISDTEASAIVRLLGNTAALEGGHSEKKRFLMNGLCELIGADAWVWSLGTWQEEGAPPVYVGIMHQGFDEERYAKLLKVFEHPHNKAIVAPWVDEVAVEGKHATYSLEQLDKQHLFSDSEVAQLMSEADIGELFVSGFPVDAHSMSAIGMYRSTGKPAFSEREMKIAHLLIQEIPWLHSAGWPNEITAKGPQLYPQQRVVLNLMLDGLGRKQISHEMELAENTVAGYIKDIYRHFGVSSHAQLMSKFLVGNSLA</sequence>
<dbReference type="Gene3D" id="1.10.10.10">
    <property type="entry name" value="Winged helix-like DNA-binding domain superfamily/Winged helix DNA-binding domain"/>
    <property type="match status" value="1"/>
</dbReference>
<proteinExistence type="predicted"/>
<evidence type="ECO:0000259" key="1">
    <source>
        <dbReference type="SMART" id="SM00421"/>
    </source>
</evidence>
<dbReference type="InterPro" id="IPR016032">
    <property type="entry name" value="Sig_transdc_resp-reg_C-effctor"/>
</dbReference>
<keyword evidence="3" id="KW-1185">Reference proteome</keyword>
<dbReference type="Pfam" id="PF00196">
    <property type="entry name" value="GerE"/>
    <property type="match status" value="1"/>
</dbReference>
<dbReference type="InterPro" id="IPR000792">
    <property type="entry name" value="Tscrpt_reg_LuxR_C"/>
</dbReference>
<comment type="caution">
    <text evidence="2">The sequence shown here is derived from an EMBL/GenBank/DDBJ whole genome shotgun (WGS) entry which is preliminary data.</text>
</comment>
<reference evidence="3" key="1">
    <citation type="journal article" date="2019" name="Int. J. Syst. Evol. Microbiol.">
        <title>The Global Catalogue of Microorganisms (GCM) 10K type strain sequencing project: providing services to taxonomists for standard genome sequencing and annotation.</title>
        <authorList>
            <consortium name="The Broad Institute Genomics Platform"/>
            <consortium name="The Broad Institute Genome Sequencing Center for Infectious Disease"/>
            <person name="Wu L."/>
            <person name="Ma J."/>
        </authorList>
    </citation>
    <scope>NUCLEOTIDE SEQUENCE [LARGE SCALE GENOMIC DNA]</scope>
    <source>
        <strain evidence="3">CCUG 57942</strain>
    </source>
</reference>
<dbReference type="RefSeq" id="WP_377177321.1">
    <property type="nucleotide sequence ID" value="NZ_JBHUJB010000011.1"/>
</dbReference>
<dbReference type="Proteomes" id="UP001597389">
    <property type="component" value="Unassembled WGS sequence"/>
</dbReference>